<dbReference type="KEGG" id="ssl:SS1G_06544"/>
<accession>A7EMJ6</accession>
<proteinExistence type="predicted"/>
<protein>
    <submittedName>
        <fullName evidence="1">Uncharacterized protein</fullName>
    </submittedName>
</protein>
<evidence type="ECO:0000313" key="2">
    <source>
        <dbReference type="Proteomes" id="UP000001312"/>
    </source>
</evidence>
<keyword evidence="2" id="KW-1185">Reference proteome</keyword>
<dbReference type="GeneID" id="5488260"/>
<evidence type="ECO:0000313" key="1">
    <source>
        <dbReference type="EMBL" id="EDO04062.1"/>
    </source>
</evidence>
<dbReference type="InParanoid" id="A7EMJ6"/>
<gene>
    <name evidence="1" type="ORF">SS1G_06544</name>
</gene>
<dbReference type="Proteomes" id="UP000001312">
    <property type="component" value="Unassembled WGS sequence"/>
</dbReference>
<name>A7EMJ6_SCLS1</name>
<dbReference type="AlphaFoldDB" id="A7EMJ6"/>
<reference evidence="2" key="1">
    <citation type="journal article" date="2011" name="PLoS Genet.">
        <title>Genomic analysis of the necrotrophic fungal pathogens Sclerotinia sclerotiorum and Botrytis cinerea.</title>
        <authorList>
            <person name="Amselem J."/>
            <person name="Cuomo C.A."/>
            <person name="van Kan J.A."/>
            <person name="Viaud M."/>
            <person name="Benito E.P."/>
            <person name="Couloux A."/>
            <person name="Coutinho P.M."/>
            <person name="de Vries R.P."/>
            <person name="Dyer P.S."/>
            <person name="Fillinger S."/>
            <person name="Fournier E."/>
            <person name="Gout L."/>
            <person name="Hahn M."/>
            <person name="Kohn L."/>
            <person name="Lapalu N."/>
            <person name="Plummer K.M."/>
            <person name="Pradier J.M."/>
            <person name="Quevillon E."/>
            <person name="Sharon A."/>
            <person name="Simon A."/>
            <person name="ten Have A."/>
            <person name="Tudzynski B."/>
            <person name="Tudzynski P."/>
            <person name="Wincker P."/>
            <person name="Andrew M."/>
            <person name="Anthouard V."/>
            <person name="Beever R.E."/>
            <person name="Beffa R."/>
            <person name="Benoit I."/>
            <person name="Bouzid O."/>
            <person name="Brault B."/>
            <person name="Chen Z."/>
            <person name="Choquer M."/>
            <person name="Collemare J."/>
            <person name="Cotton P."/>
            <person name="Danchin E.G."/>
            <person name="Da Silva C."/>
            <person name="Gautier A."/>
            <person name="Giraud C."/>
            <person name="Giraud T."/>
            <person name="Gonzalez C."/>
            <person name="Grossetete S."/>
            <person name="Guldener U."/>
            <person name="Henrissat B."/>
            <person name="Howlett B.J."/>
            <person name="Kodira C."/>
            <person name="Kretschmer M."/>
            <person name="Lappartient A."/>
            <person name="Leroch M."/>
            <person name="Levis C."/>
            <person name="Mauceli E."/>
            <person name="Neuveglise C."/>
            <person name="Oeser B."/>
            <person name="Pearson M."/>
            <person name="Poulain J."/>
            <person name="Poussereau N."/>
            <person name="Quesneville H."/>
            <person name="Rascle C."/>
            <person name="Schumacher J."/>
            <person name="Segurens B."/>
            <person name="Sexton A."/>
            <person name="Silva E."/>
            <person name="Sirven C."/>
            <person name="Soanes D.M."/>
            <person name="Talbot N.J."/>
            <person name="Templeton M."/>
            <person name="Yandava C."/>
            <person name="Yarden O."/>
            <person name="Zeng Q."/>
            <person name="Rollins J.A."/>
            <person name="Lebrun M.H."/>
            <person name="Dickman M."/>
        </authorList>
    </citation>
    <scope>NUCLEOTIDE SEQUENCE [LARGE SCALE GENOMIC DNA]</scope>
    <source>
        <strain evidence="2">ATCC 18683 / 1980 / Ss-1</strain>
    </source>
</reference>
<organism evidence="1 2">
    <name type="scientific">Sclerotinia sclerotiorum (strain ATCC 18683 / 1980 / Ss-1)</name>
    <name type="common">White mold</name>
    <name type="synonym">Whetzelinia sclerotiorum</name>
    <dbReference type="NCBI Taxonomy" id="665079"/>
    <lineage>
        <taxon>Eukaryota</taxon>
        <taxon>Fungi</taxon>
        <taxon>Dikarya</taxon>
        <taxon>Ascomycota</taxon>
        <taxon>Pezizomycotina</taxon>
        <taxon>Leotiomycetes</taxon>
        <taxon>Helotiales</taxon>
        <taxon>Sclerotiniaceae</taxon>
        <taxon>Sclerotinia</taxon>
    </lineage>
</organism>
<dbReference type="RefSeq" id="XP_001592304.1">
    <property type="nucleotide sequence ID" value="XM_001592254.1"/>
</dbReference>
<sequence>MMKCSCRKYGGVGGWPRVCKFDVVATHGAVSDQNASIKRLYR</sequence>
<dbReference type="EMBL" id="CH476628">
    <property type="protein sequence ID" value="EDO04062.1"/>
    <property type="molecule type" value="Genomic_DNA"/>
</dbReference>